<keyword evidence="4 5" id="KW-0269">Exonuclease</keyword>
<dbReference type="Proteomes" id="UP000236728">
    <property type="component" value="Unassembled WGS sequence"/>
</dbReference>
<dbReference type="Gene3D" id="2.40.50.1010">
    <property type="match status" value="1"/>
</dbReference>
<evidence type="ECO:0000256" key="4">
    <source>
        <dbReference type="ARBA" id="ARBA00022839"/>
    </source>
</evidence>
<name>A0A1H5W687_9BACT</name>
<dbReference type="EC" id="3.1.11.6" evidence="5"/>
<dbReference type="InterPro" id="IPR025824">
    <property type="entry name" value="OB-fold_nuc-bd_dom"/>
</dbReference>
<accession>A0A1H5W687</accession>
<evidence type="ECO:0000256" key="3">
    <source>
        <dbReference type="ARBA" id="ARBA00022801"/>
    </source>
</evidence>
<keyword evidence="3 5" id="KW-0378">Hydrolase</keyword>
<dbReference type="GO" id="GO:0006308">
    <property type="term" value="P:DNA catabolic process"/>
    <property type="evidence" value="ECO:0007669"/>
    <property type="project" value="UniProtKB-UniRule"/>
</dbReference>
<dbReference type="CDD" id="cd04489">
    <property type="entry name" value="ExoVII_LU_OBF"/>
    <property type="match status" value="1"/>
</dbReference>
<evidence type="ECO:0000256" key="2">
    <source>
        <dbReference type="ARBA" id="ARBA00022722"/>
    </source>
</evidence>
<comment type="similarity">
    <text evidence="5 6">Belongs to the XseA family.</text>
</comment>
<keyword evidence="11" id="KW-1185">Reference proteome</keyword>
<evidence type="ECO:0000313" key="10">
    <source>
        <dbReference type="EMBL" id="SEF94930.1"/>
    </source>
</evidence>
<evidence type="ECO:0000259" key="9">
    <source>
        <dbReference type="Pfam" id="PF13742"/>
    </source>
</evidence>
<reference evidence="10 11" key="1">
    <citation type="submission" date="2016-10" db="EMBL/GenBank/DDBJ databases">
        <authorList>
            <person name="de Groot N.N."/>
        </authorList>
    </citation>
    <scope>NUCLEOTIDE SEQUENCE [LARGE SCALE GENOMIC DNA]</scope>
    <source>
        <strain evidence="10 11">DSM 22489</strain>
    </source>
</reference>
<dbReference type="PANTHER" id="PTHR30008:SF0">
    <property type="entry name" value="EXODEOXYRIBONUCLEASE 7 LARGE SUBUNIT"/>
    <property type="match status" value="1"/>
</dbReference>
<gene>
    <name evidence="5" type="primary">xseA</name>
    <name evidence="10" type="ORF">SAMN05421819_1453</name>
</gene>
<dbReference type="NCBIfam" id="TIGR00237">
    <property type="entry name" value="xseA"/>
    <property type="match status" value="1"/>
</dbReference>
<comment type="subcellular location">
    <subcellularLocation>
        <location evidence="5 6">Cytoplasm</location>
    </subcellularLocation>
</comment>
<evidence type="ECO:0000313" key="11">
    <source>
        <dbReference type="Proteomes" id="UP000236728"/>
    </source>
</evidence>
<dbReference type="GO" id="GO:0003676">
    <property type="term" value="F:nucleic acid binding"/>
    <property type="evidence" value="ECO:0007669"/>
    <property type="project" value="InterPro"/>
</dbReference>
<dbReference type="RefSeq" id="WP_103932385.1">
    <property type="nucleotide sequence ID" value="NZ_FNVA01000002.1"/>
</dbReference>
<comment type="function">
    <text evidence="5">Bidirectionally degrades single-stranded DNA into large acid-insoluble oligonucleotides, which are then degraded further into small acid-soluble oligonucleotides.</text>
</comment>
<feature type="compositionally biased region" description="Basic and acidic residues" evidence="7">
    <location>
        <begin position="1"/>
        <end position="15"/>
    </location>
</feature>
<feature type="compositionally biased region" description="Low complexity" evidence="7">
    <location>
        <begin position="74"/>
        <end position="87"/>
    </location>
</feature>
<comment type="catalytic activity">
    <reaction evidence="5 6">
        <text>Exonucleolytic cleavage in either 5'- to 3'- or 3'- to 5'-direction to yield nucleoside 5'-phosphates.</text>
        <dbReference type="EC" id="3.1.11.6"/>
    </reaction>
</comment>
<dbReference type="EMBL" id="FNVA01000002">
    <property type="protein sequence ID" value="SEF94930.1"/>
    <property type="molecule type" value="Genomic_DNA"/>
</dbReference>
<feature type="domain" description="Exonuclease VII large subunit C-terminal" evidence="8">
    <location>
        <begin position="220"/>
        <end position="531"/>
    </location>
</feature>
<feature type="region of interest" description="Disordered" evidence="7">
    <location>
        <begin position="1"/>
        <end position="96"/>
    </location>
</feature>
<keyword evidence="1 5" id="KW-0963">Cytoplasm</keyword>
<feature type="compositionally biased region" description="Basic residues" evidence="7">
    <location>
        <begin position="30"/>
        <end position="39"/>
    </location>
</feature>
<dbReference type="InterPro" id="IPR003753">
    <property type="entry name" value="Exonuc_VII_L"/>
</dbReference>
<protein>
    <recommendedName>
        <fullName evidence="5">Exodeoxyribonuclease 7 large subunit</fullName>
        <ecNumber evidence="5">3.1.11.6</ecNumber>
    </recommendedName>
    <alternativeName>
        <fullName evidence="5">Exodeoxyribonuclease VII large subunit</fullName>
        <shortName evidence="5">Exonuclease VII large subunit</shortName>
    </alternativeName>
</protein>
<dbReference type="Pfam" id="PF02601">
    <property type="entry name" value="Exonuc_VII_L"/>
    <property type="match status" value="1"/>
</dbReference>
<keyword evidence="2 5" id="KW-0540">Nuclease</keyword>
<dbReference type="HAMAP" id="MF_00378">
    <property type="entry name" value="Exonuc_7_L"/>
    <property type="match status" value="1"/>
</dbReference>
<evidence type="ECO:0000259" key="8">
    <source>
        <dbReference type="Pfam" id="PF02601"/>
    </source>
</evidence>
<organism evidence="10 11">
    <name type="scientific">Bryocella elongata</name>
    <dbReference type="NCBI Taxonomy" id="863522"/>
    <lineage>
        <taxon>Bacteria</taxon>
        <taxon>Pseudomonadati</taxon>
        <taxon>Acidobacteriota</taxon>
        <taxon>Terriglobia</taxon>
        <taxon>Terriglobales</taxon>
        <taxon>Acidobacteriaceae</taxon>
        <taxon>Bryocella</taxon>
    </lineage>
</organism>
<dbReference type="PANTHER" id="PTHR30008">
    <property type="entry name" value="EXODEOXYRIBONUCLEASE 7 LARGE SUBUNIT"/>
    <property type="match status" value="1"/>
</dbReference>
<dbReference type="Pfam" id="PF13742">
    <property type="entry name" value="tRNA_anti_2"/>
    <property type="match status" value="1"/>
</dbReference>
<dbReference type="OrthoDB" id="9802795at2"/>
<evidence type="ECO:0000256" key="5">
    <source>
        <dbReference type="HAMAP-Rule" id="MF_00378"/>
    </source>
</evidence>
<evidence type="ECO:0000256" key="7">
    <source>
        <dbReference type="SAM" id="MobiDB-lite"/>
    </source>
</evidence>
<dbReference type="InterPro" id="IPR020579">
    <property type="entry name" value="Exonuc_VII_lsu_C"/>
</dbReference>
<comment type="subunit">
    <text evidence="5">Heterooligomer composed of large and small subunits.</text>
</comment>
<sequence>MKPSDDKLSGNHPDVDQPSGIPTLAELRRGRTSPKRRAPASRVSSGPPGLFDSFPAPEAPSPTEEIIPVHRPEPAVAAAREPVPSRATDAPSLPVADPTRVWSVSDLVRHVRNAIERGFGGVTVEGEISNWRPAASGHVYFTIKDPTAQLSIVMFRNRAQRLRFKPKDGDKVRVRGGLSLYESRGQMQMVAESMEPLGLGALLAAVRELKERLRREGLFDRKRPLPPFPRCIGVVTSAQGAALRDIVKVCRRRHAAVRLLIYPAAVQGPNCAREVAAGVNWFSARPELADVVLVARGGGSWEDLHGFDDELVARAIAACSVPVISGIGHATDTTIADAAADVAAPTPSAAAELVTAAHHQVGERLARLDARVRRAGQYELLRARQRFARLSAAMVLRRVSDALGQRAQKIDELGFRVEAAMRRRLTRADATISQLGSRLARQDVRRRLAADERRAAVLRTRLEATSFAVTRARNLRLEQLTSRLDALSPVKVLERGYALVYGADGRLLRSSDAASPGDTITARLSNGRLRASVLESSKS</sequence>
<feature type="domain" description="OB-fold nucleic acid binding" evidence="9">
    <location>
        <begin position="102"/>
        <end position="195"/>
    </location>
</feature>
<dbReference type="GO" id="GO:0009318">
    <property type="term" value="C:exodeoxyribonuclease VII complex"/>
    <property type="evidence" value="ECO:0007669"/>
    <property type="project" value="UniProtKB-UniRule"/>
</dbReference>
<dbReference type="AlphaFoldDB" id="A0A1H5W687"/>
<evidence type="ECO:0000256" key="6">
    <source>
        <dbReference type="RuleBase" id="RU004355"/>
    </source>
</evidence>
<dbReference type="GO" id="GO:0008855">
    <property type="term" value="F:exodeoxyribonuclease VII activity"/>
    <property type="evidence" value="ECO:0007669"/>
    <property type="project" value="UniProtKB-UniRule"/>
</dbReference>
<evidence type="ECO:0000256" key="1">
    <source>
        <dbReference type="ARBA" id="ARBA00022490"/>
    </source>
</evidence>
<proteinExistence type="inferred from homology"/>
<dbReference type="GO" id="GO:0005737">
    <property type="term" value="C:cytoplasm"/>
    <property type="evidence" value="ECO:0007669"/>
    <property type="project" value="UniProtKB-SubCell"/>
</dbReference>